<proteinExistence type="predicted"/>
<accession>A0A975IXS9</accession>
<evidence type="ECO:0000313" key="3">
    <source>
        <dbReference type="Proteomes" id="UP000676169"/>
    </source>
</evidence>
<gene>
    <name evidence="2" type="ORF">KBB96_10975</name>
</gene>
<dbReference type="RefSeq" id="WP_211629455.1">
    <property type="nucleotide sequence ID" value="NZ_CP073100.1"/>
</dbReference>
<dbReference type="Proteomes" id="UP000676169">
    <property type="component" value="Chromosome"/>
</dbReference>
<feature type="signal peptide" evidence="1">
    <location>
        <begin position="1"/>
        <end position="18"/>
    </location>
</feature>
<protein>
    <recommendedName>
        <fullName evidence="4">SLA1 homology domain-containing protein</fullName>
    </recommendedName>
</protein>
<dbReference type="Gene3D" id="2.30.30.700">
    <property type="entry name" value="SLA1 homology domain 1"/>
    <property type="match status" value="1"/>
</dbReference>
<organism evidence="2 3">
    <name type="scientific">Luteolibacter ambystomatis</name>
    <dbReference type="NCBI Taxonomy" id="2824561"/>
    <lineage>
        <taxon>Bacteria</taxon>
        <taxon>Pseudomonadati</taxon>
        <taxon>Verrucomicrobiota</taxon>
        <taxon>Verrucomicrobiia</taxon>
        <taxon>Verrucomicrobiales</taxon>
        <taxon>Verrucomicrobiaceae</taxon>
        <taxon>Luteolibacter</taxon>
    </lineage>
</organism>
<dbReference type="KEGG" id="lamb:KBB96_10975"/>
<evidence type="ECO:0008006" key="4">
    <source>
        <dbReference type="Google" id="ProtNLM"/>
    </source>
</evidence>
<evidence type="ECO:0000313" key="2">
    <source>
        <dbReference type="EMBL" id="QUE49394.1"/>
    </source>
</evidence>
<feature type="chain" id="PRO_5037202627" description="SLA1 homology domain-containing protein" evidence="1">
    <location>
        <begin position="19"/>
        <end position="247"/>
    </location>
</feature>
<dbReference type="SUPFAM" id="SSF55486">
    <property type="entry name" value="Metalloproteases ('zincins'), catalytic domain"/>
    <property type="match status" value="1"/>
</dbReference>
<keyword evidence="3" id="KW-1185">Reference proteome</keyword>
<sequence length="247" mass="27534">MKARALLALCLCSTALQAATESRLWTSTDGRTLEGVFLRSDRKTVTVRKPEGRTTEIPLDRLSAEDRSYVEKQVAEQADSFASGGKTAKKPQGRITYKLSGGSEKWEPERKKRIVEAMDKAVAFYNEHSDFKKALTANNSPGTPTADGNISGWINFGGQIGFRVTLHEMGHTLGIGTHGNWQKNIKDGLWTGKHALAQLKEFDGPDAVLHADRMHFWPYGMNYDNEASDVNYLRHVKMVVAMCKDME</sequence>
<dbReference type="EMBL" id="CP073100">
    <property type="protein sequence ID" value="QUE49394.1"/>
    <property type="molecule type" value="Genomic_DNA"/>
</dbReference>
<evidence type="ECO:0000256" key="1">
    <source>
        <dbReference type="SAM" id="SignalP"/>
    </source>
</evidence>
<name>A0A975IXS9_9BACT</name>
<dbReference type="AlphaFoldDB" id="A0A975IXS9"/>
<keyword evidence="1" id="KW-0732">Signal</keyword>
<reference evidence="2" key="1">
    <citation type="submission" date="2021-04" db="EMBL/GenBank/DDBJ databases">
        <title>Luteolibacter sp. 32A isolated from the skin of an Anderson's salamander (Ambystoma andersonii).</title>
        <authorList>
            <person name="Spergser J."/>
            <person name="Busse H.-J."/>
        </authorList>
    </citation>
    <scope>NUCLEOTIDE SEQUENCE</scope>
    <source>
        <strain evidence="2">32A</strain>
    </source>
</reference>